<dbReference type="Proteomes" id="UP000214747">
    <property type="component" value="Unassembled WGS sequence"/>
</dbReference>
<proteinExistence type="predicted"/>
<dbReference type="RefSeq" id="WP_088757552.1">
    <property type="nucleotide sequence ID" value="NZ_NJGV01000049.1"/>
</dbReference>
<name>A0A225SLN1_9BURK</name>
<evidence type="ECO:0008006" key="3">
    <source>
        <dbReference type="Google" id="ProtNLM"/>
    </source>
</evidence>
<keyword evidence="2" id="KW-1185">Reference proteome</keyword>
<gene>
    <name evidence="1" type="ORF">CEJ45_24325</name>
</gene>
<dbReference type="InterPro" id="IPR009061">
    <property type="entry name" value="DNA-bd_dom_put_sf"/>
</dbReference>
<accession>A0A225SLN1</accession>
<comment type="caution">
    <text evidence="1">The sequence shown here is derived from an EMBL/GenBank/DDBJ whole genome shotgun (WGS) entry which is preliminary data.</text>
</comment>
<evidence type="ECO:0000313" key="1">
    <source>
        <dbReference type="EMBL" id="OWY31689.1"/>
    </source>
</evidence>
<evidence type="ECO:0000313" key="2">
    <source>
        <dbReference type="Proteomes" id="UP000214747"/>
    </source>
</evidence>
<organism evidence="1 2">
    <name type="scientific">Herbaspirillum aquaticum</name>
    <dbReference type="NCBI Taxonomy" id="568783"/>
    <lineage>
        <taxon>Bacteria</taxon>
        <taxon>Pseudomonadati</taxon>
        <taxon>Pseudomonadota</taxon>
        <taxon>Betaproteobacteria</taxon>
        <taxon>Burkholderiales</taxon>
        <taxon>Oxalobacteraceae</taxon>
        <taxon>Herbaspirillum</taxon>
    </lineage>
</organism>
<reference evidence="1 2" key="1">
    <citation type="journal article" date="2010" name="Int. J. Syst. Evol. Microbiol.">
        <title>Reclassification of Herbaspirillum putei as a later heterotypic synonym of Herbaspirillum huttiense, with the description of H. huttiense subsp. huttiense subsp. nov. and H. huttiense subsp. putei subsp. nov., comb. nov., and description of Herbaspirillum aquaticum sp. nov.</title>
        <authorList>
            <person name="Dobritsa A.P."/>
            <person name="Reddy M.C."/>
            <person name="Samadpour M."/>
        </authorList>
    </citation>
    <scope>NUCLEOTIDE SEQUENCE [LARGE SCALE GENOMIC DNA]</scope>
    <source>
        <strain evidence="1 2">IEH 4430</strain>
    </source>
</reference>
<dbReference type="AlphaFoldDB" id="A0A225SLN1"/>
<protein>
    <recommendedName>
        <fullName evidence="3">DNA-binding protein</fullName>
    </recommendedName>
</protein>
<dbReference type="SUPFAM" id="SSF46955">
    <property type="entry name" value="Putative DNA-binding domain"/>
    <property type="match status" value="1"/>
</dbReference>
<sequence>MNQEEQLSTLAHMMECITEEELAILTGNKVSTLKAWRNRGSGPIYARFGNNFLYRVEDVKTYIDLIAIGKISNQPKAYALA</sequence>
<dbReference type="EMBL" id="NJGV01000049">
    <property type="protein sequence ID" value="OWY31689.1"/>
    <property type="molecule type" value="Genomic_DNA"/>
</dbReference>